<dbReference type="Proteomes" id="UP001519363">
    <property type="component" value="Unassembled WGS sequence"/>
</dbReference>
<keyword evidence="8" id="KW-1185">Reference proteome</keyword>
<dbReference type="InterPro" id="IPR000073">
    <property type="entry name" value="AB_hydrolase_1"/>
</dbReference>
<feature type="domain" description="Peptidase S33 tripeptidyl aminopeptidase-like C-terminal" evidence="6">
    <location>
        <begin position="397"/>
        <end position="489"/>
    </location>
</feature>
<gene>
    <name evidence="7" type="ORF">JOF53_007838</name>
</gene>
<evidence type="ECO:0000256" key="1">
    <source>
        <dbReference type="ARBA" id="ARBA00010088"/>
    </source>
</evidence>
<feature type="domain" description="AB hydrolase-1" evidence="5">
    <location>
        <begin position="90"/>
        <end position="295"/>
    </location>
</feature>
<accession>A0ABS5AQY3</accession>
<keyword evidence="3" id="KW-0378">Hydrolase</keyword>
<evidence type="ECO:0000259" key="6">
    <source>
        <dbReference type="Pfam" id="PF08386"/>
    </source>
</evidence>
<dbReference type="PANTHER" id="PTHR43248:SF29">
    <property type="entry name" value="TRIPEPTIDYL AMINOPEPTIDASE"/>
    <property type="match status" value="1"/>
</dbReference>
<protein>
    <submittedName>
        <fullName evidence="7">Pimeloyl-ACP methyl ester carboxylesterase</fullName>
    </submittedName>
</protein>
<organism evidence="7 8">
    <name type="scientific">Crossiella equi</name>
    <dbReference type="NCBI Taxonomy" id="130796"/>
    <lineage>
        <taxon>Bacteria</taxon>
        <taxon>Bacillati</taxon>
        <taxon>Actinomycetota</taxon>
        <taxon>Actinomycetes</taxon>
        <taxon>Pseudonocardiales</taxon>
        <taxon>Pseudonocardiaceae</taxon>
        <taxon>Crossiella</taxon>
    </lineage>
</organism>
<dbReference type="EMBL" id="JAGIOO010000001">
    <property type="protein sequence ID" value="MBP2478966.1"/>
    <property type="molecule type" value="Genomic_DNA"/>
</dbReference>
<proteinExistence type="inferred from homology"/>
<dbReference type="InterPro" id="IPR051601">
    <property type="entry name" value="Serine_prot/Carboxylest_S33"/>
</dbReference>
<evidence type="ECO:0000313" key="7">
    <source>
        <dbReference type="EMBL" id="MBP2478966.1"/>
    </source>
</evidence>
<dbReference type="RefSeq" id="WP_086789826.1">
    <property type="nucleotide sequence ID" value="NZ_JAGIOO010000001.1"/>
</dbReference>
<dbReference type="Pfam" id="PF00561">
    <property type="entry name" value="Abhydrolase_1"/>
    <property type="match status" value="1"/>
</dbReference>
<feature type="signal peptide" evidence="4">
    <location>
        <begin position="1"/>
        <end position="24"/>
    </location>
</feature>
<comment type="caution">
    <text evidence="7">The sequence shown here is derived from an EMBL/GenBank/DDBJ whole genome shotgun (WGS) entry which is preliminary data.</text>
</comment>
<dbReference type="SUPFAM" id="SSF53474">
    <property type="entry name" value="alpha/beta-Hydrolases"/>
    <property type="match status" value="1"/>
</dbReference>
<sequence length="523" mass="56673">MRLRQWTAAVAGVALVVTGTPAVAAEAAAVPAGLKPFYEQRLTWAPCPGNSTLECSAVLVPMNYAKPGQERIQVAVSRLKAKDPARRRGVLLVNPGGPGGSGLGLPATRFAGQPLAQVYDVIGFDPRGVGQSTQLRCETSQLDLPRPTRPTDAQLPNFTALARAAEDGCARAGGEYRRHVNTRNTARDMDVIRGALSEKKINFFGYSYGTWLGAVYGSLFARNLDRSVLDSAMDPNKTWHEQDLDTVDSIKFNYDSWAAWAAQRNATYRIGATPAEIRTGLDRVAEALKTKPVGGLSRVDDLDLFTGFYTRYRAMWGGFAQQLRVLLDELAGTPAPVEETKALLAIAQRSLIKPTSAGTFQAVLCEWDWPTDVQTNYRLMRDWRDRHPYGDTVSFLAPNNCAFRGFARPEPLPKISRTGYPTGLVVHAEGDTQTAYPNGVAMAETLNHHLVSVPNDGEHGQFGGGSACVDNTVNRYLVDGVLPATRSECEGVDKLLPAAVPDAAPLTEVAEAILRRAETGGVY</sequence>
<name>A0ABS5AQY3_9PSEU</name>
<comment type="similarity">
    <text evidence="1">Belongs to the peptidase S33 family.</text>
</comment>
<evidence type="ECO:0000256" key="3">
    <source>
        <dbReference type="ARBA" id="ARBA00022801"/>
    </source>
</evidence>
<feature type="chain" id="PRO_5046464739" evidence="4">
    <location>
        <begin position="25"/>
        <end position="523"/>
    </location>
</feature>
<evidence type="ECO:0000256" key="2">
    <source>
        <dbReference type="ARBA" id="ARBA00022729"/>
    </source>
</evidence>
<evidence type="ECO:0000259" key="5">
    <source>
        <dbReference type="Pfam" id="PF00561"/>
    </source>
</evidence>
<dbReference type="Pfam" id="PF08386">
    <property type="entry name" value="Abhydrolase_4"/>
    <property type="match status" value="1"/>
</dbReference>
<dbReference type="InterPro" id="IPR029058">
    <property type="entry name" value="AB_hydrolase_fold"/>
</dbReference>
<reference evidence="7 8" key="1">
    <citation type="submission" date="2021-03" db="EMBL/GenBank/DDBJ databases">
        <title>Sequencing the genomes of 1000 actinobacteria strains.</title>
        <authorList>
            <person name="Klenk H.-P."/>
        </authorList>
    </citation>
    <scope>NUCLEOTIDE SEQUENCE [LARGE SCALE GENOMIC DNA]</scope>
    <source>
        <strain evidence="7 8">DSM 44580</strain>
    </source>
</reference>
<dbReference type="InterPro" id="IPR013595">
    <property type="entry name" value="Pept_S33_TAP-like_C"/>
</dbReference>
<dbReference type="PANTHER" id="PTHR43248">
    <property type="entry name" value="2-SUCCINYL-6-HYDROXY-2,4-CYCLOHEXADIENE-1-CARBOXYLATE SYNTHASE"/>
    <property type="match status" value="1"/>
</dbReference>
<keyword evidence="2 4" id="KW-0732">Signal</keyword>
<evidence type="ECO:0000256" key="4">
    <source>
        <dbReference type="SAM" id="SignalP"/>
    </source>
</evidence>
<evidence type="ECO:0000313" key="8">
    <source>
        <dbReference type="Proteomes" id="UP001519363"/>
    </source>
</evidence>
<dbReference type="Gene3D" id="3.40.50.1820">
    <property type="entry name" value="alpha/beta hydrolase"/>
    <property type="match status" value="1"/>
</dbReference>